<dbReference type="Proteomes" id="UP001348098">
    <property type="component" value="Unassembled WGS sequence"/>
</dbReference>
<dbReference type="Pfam" id="PF13238">
    <property type="entry name" value="AAA_18"/>
    <property type="match status" value="1"/>
</dbReference>
<keyword evidence="2" id="KW-1185">Reference proteome</keyword>
<organism evidence="1 2">
    <name type="scientific">Nocardia implantans</name>
    <dbReference type="NCBI Taxonomy" id="3108168"/>
    <lineage>
        <taxon>Bacteria</taxon>
        <taxon>Bacillati</taxon>
        <taxon>Actinomycetota</taxon>
        <taxon>Actinomycetes</taxon>
        <taxon>Mycobacteriales</taxon>
        <taxon>Nocardiaceae</taxon>
        <taxon>Nocardia</taxon>
    </lineage>
</organism>
<protein>
    <submittedName>
        <fullName evidence="1">AAA family ATPase</fullName>
    </submittedName>
</protein>
<proteinExistence type="predicted"/>
<dbReference type="InterPro" id="IPR027417">
    <property type="entry name" value="P-loop_NTPase"/>
</dbReference>
<gene>
    <name evidence="1" type="ORF">U3653_30145</name>
</gene>
<name>A0ABU6B3L1_9NOCA</name>
<evidence type="ECO:0000313" key="1">
    <source>
        <dbReference type="EMBL" id="MEB3514306.1"/>
    </source>
</evidence>
<evidence type="ECO:0000313" key="2">
    <source>
        <dbReference type="Proteomes" id="UP001348098"/>
    </source>
</evidence>
<dbReference type="SUPFAM" id="SSF52540">
    <property type="entry name" value="P-loop containing nucleoside triphosphate hydrolases"/>
    <property type="match status" value="2"/>
</dbReference>
<reference evidence="1 2" key="1">
    <citation type="submission" date="2023-12" db="EMBL/GenBank/DDBJ databases">
        <title>novel species in genus Nocarida.</title>
        <authorList>
            <person name="Li Z."/>
        </authorList>
    </citation>
    <scope>NUCLEOTIDE SEQUENCE [LARGE SCALE GENOMIC DNA]</scope>
    <source>
        <strain evidence="1 2">CDC186</strain>
    </source>
</reference>
<dbReference type="EMBL" id="JAYKYQ010000017">
    <property type="protein sequence ID" value="MEB3514306.1"/>
    <property type="molecule type" value="Genomic_DNA"/>
</dbReference>
<dbReference type="Gene3D" id="3.40.50.300">
    <property type="entry name" value="P-loop containing nucleotide triphosphate hydrolases"/>
    <property type="match status" value="2"/>
</dbReference>
<sequence length="363" mass="37907">MSVLWLTGAPGVGKSTAGWALYSWARASHRPVAYVDIDQLGLLVPPPVGDPEAHRLKAANLVRVLDTFRRRGARQVVVSGVVDPSAGIDAAVREAADVEVTLIRLRCAREELRRRYLARGSSSERLDELMAVADAFDRNGVGRPLDTTAMSPRTVVEALADRICPAAVGFSPVSSSAPEVGPRVEPSPVLLLTGATAVGKSTVGWEVLRIVRGRGITAAYVDVDQLGFGPSGFAAKTDNLLAVWRGYRHAGARALIVVVRGAPDRYREALAGERVVTACLEASPAELARRIARRARGDGPRLAGDSLVGAPAGQQLATVRRAIEEAAVLRGGGGADVVIDTGAETGSTVAAALAGVLAPVCQA</sequence>
<accession>A0ABU6B3L1</accession>
<comment type="caution">
    <text evidence="1">The sequence shown here is derived from an EMBL/GenBank/DDBJ whole genome shotgun (WGS) entry which is preliminary data.</text>
</comment>
<dbReference type="RefSeq" id="WP_195083023.1">
    <property type="nucleotide sequence ID" value="NZ_JAYESH010000019.1"/>
</dbReference>